<dbReference type="PANTHER" id="PTHR28141:SF1">
    <property type="entry name" value="2',3'-CYCLIC-NUCLEOTIDE 3'-PHOSPHODIESTERASE"/>
    <property type="match status" value="1"/>
</dbReference>
<organism evidence="1 2">
    <name type="scientific">Macrolepiota fuliginosa MF-IS2</name>
    <dbReference type="NCBI Taxonomy" id="1400762"/>
    <lineage>
        <taxon>Eukaryota</taxon>
        <taxon>Fungi</taxon>
        <taxon>Dikarya</taxon>
        <taxon>Basidiomycota</taxon>
        <taxon>Agaricomycotina</taxon>
        <taxon>Agaricomycetes</taxon>
        <taxon>Agaricomycetidae</taxon>
        <taxon>Agaricales</taxon>
        <taxon>Agaricineae</taxon>
        <taxon>Agaricaceae</taxon>
        <taxon>Macrolepiota</taxon>
    </lineage>
</organism>
<comment type="caution">
    <text evidence="1">The sequence shown here is derived from an EMBL/GenBank/DDBJ whole genome shotgun (WGS) entry which is preliminary data.</text>
</comment>
<accession>A0A9P5XNE8</accession>
<keyword evidence="2" id="KW-1185">Reference proteome</keyword>
<sequence>MAIRKGKLHLPTTYPAFEPHITLASVQSDTPIPLSTIRESISATQRVFQANFKSVDVGDHYFRSVYVAVHPDETLVNLHRTVHEKLGVDPRTPKYPHMSLVYVSDEDAASGERERYYEELKERTLMQTKSQESEEGVELRTSADKEWIGGFGVAEIWVMECIGPVEAWVVLDKIRLLSD</sequence>
<dbReference type="SUPFAM" id="SSF55144">
    <property type="entry name" value="LigT-like"/>
    <property type="match status" value="1"/>
</dbReference>
<dbReference type="Proteomes" id="UP000807342">
    <property type="component" value="Unassembled WGS sequence"/>
</dbReference>
<dbReference type="InterPro" id="IPR012386">
    <property type="entry name" value="Cyclic-nucl_3Pdiesterase"/>
</dbReference>
<dbReference type="EMBL" id="MU151053">
    <property type="protein sequence ID" value="KAF9454593.1"/>
    <property type="molecule type" value="Genomic_DNA"/>
</dbReference>
<dbReference type="InterPro" id="IPR009097">
    <property type="entry name" value="Cyclic_Pdiesterase"/>
</dbReference>
<dbReference type="GO" id="GO:0004113">
    <property type="term" value="F:2',3'-cyclic-nucleotide 3'-phosphodiesterase activity"/>
    <property type="evidence" value="ECO:0007669"/>
    <property type="project" value="TreeGrafter"/>
</dbReference>
<proteinExistence type="predicted"/>
<protein>
    <recommendedName>
        <fullName evidence="3">LigT-like protein</fullName>
    </recommendedName>
</protein>
<name>A0A9P5XNE8_9AGAR</name>
<dbReference type="Gene3D" id="3.90.1140.10">
    <property type="entry name" value="Cyclic phosphodiesterase"/>
    <property type="match status" value="1"/>
</dbReference>
<evidence type="ECO:0000313" key="2">
    <source>
        <dbReference type="Proteomes" id="UP000807342"/>
    </source>
</evidence>
<evidence type="ECO:0008006" key="3">
    <source>
        <dbReference type="Google" id="ProtNLM"/>
    </source>
</evidence>
<reference evidence="1" key="1">
    <citation type="submission" date="2020-11" db="EMBL/GenBank/DDBJ databases">
        <authorList>
            <consortium name="DOE Joint Genome Institute"/>
            <person name="Ahrendt S."/>
            <person name="Riley R."/>
            <person name="Andreopoulos W."/>
            <person name="Labutti K."/>
            <person name="Pangilinan J."/>
            <person name="Ruiz-Duenas F.J."/>
            <person name="Barrasa J.M."/>
            <person name="Sanchez-Garcia M."/>
            <person name="Camarero S."/>
            <person name="Miyauchi S."/>
            <person name="Serrano A."/>
            <person name="Linde D."/>
            <person name="Babiker R."/>
            <person name="Drula E."/>
            <person name="Ayuso-Fernandez I."/>
            <person name="Pacheco R."/>
            <person name="Padilla G."/>
            <person name="Ferreira P."/>
            <person name="Barriuso J."/>
            <person name="Kellner H."/>
            <person name="Castanera R."/>
            <person name="Alfaro M."/>
            <person name="Ramirez L."/>
            <person name="Pisabarro A.G."/>
            <person name="Kuo A."/>
            <person name="Tritt A."/>
            <person name="Lipzen A."/>
            <person name="He G."/>
            <person name="Yan M."/>
            <person name="Ng V."/>
            <person name="Cullen D."/>
            <person name="Martin F."/>
            <person name="Rosso M.-N."/>
            <person name="Henrissat B."/>
            <person name="Hibbett D."/>
            <person name="Martinez A.T."/>
            <person name="Grigoriev I.V."/>
        </authorList>
    </citation>
    <scope>NUCLEOTIDE SEQUENCE</scope>
    <source>
        <strain evidence="1">MF-IS2</strain>
    </source>
</reference>
<evidence type="ECO:0000313" key="1">
    <source>
        <dbReference type="EMBL" id="KAF9454593.1"/>
    </source>
</evidence>
<dbReference type="Pfam" id="PF07823">
    <property type="entry name" value="CPDase"/>
    <property type="match status" value="1"/>
</dbReference>
<dbReference type="PANTHER" id="PTHR28141">
    <property type="entry name" value="2',3'-CYCLIC-NUCLEOTIDE 3'-PHOSPHODIESTERASE"/>
    <property type="match status" value="1"/>
</dbReference>
<dbReference type="GO" id="GO:0009187">
    <property type="term" value="P:cyclic nucleotide metabolic process"/>
    <property type="evidence" value="ECO:0007669"/>
    <property type="project" value="TreeGrafter"/>
</dbReference>
<dbReference type="OrthoDB" id="514292at2759"/>
<dbReference type="AlphaFoldDB" id="A0A9P5XNE8"/>
<gene>
    <name evidence="1" type="ORF">P691DRAFT_717100</name>
</gene>